<evidence type="ECO:0000259" key="3">
    <source>
        <dbReference type="SMART" id="SM01329"/>
    </source>
</evidence>
<dbReference type="EMBL" id="JACIFH010000001">
    <property type="protein sequence ID" value="MBB4141286.1"/>
    <property type="molecule type" value="Genomic_DNA"/>
</dbReference>
<dbReference type="GO" id="GO:0006099">
    <property type="term" value="P:tricarboxylic acid cycle"/>
    <property type="evidence" value="ECO:0007669"/>
    <property type="project" value="TreeGrafter"/>
</dbReference>
<organism evidence="4 5">
    <name type="scientific">Microbacterium invictum</name>
    <dbReference type="NCBI Taxonomy" id="515415"/>
    <lineage>
        <taxon>Bacteria</taxon>
        <taxon>Bacillati</taxon>
        <taxon>Actinomycetota</taxon>
        <taxon>Actinomycetes</taxon>
        <taxon>Micrococcales</taxon>
        <taxon>Microbacteriaceae</taxon>
        <taxon>Microbacterium</taxon>
    </lineage>
</organism>
<dbReference type="PANTHER" id="PTHR11835">
    <property type="entry name" value="DECARBOXYLATING DEHYDROGENASES-ISOCITRATE, ISOPROPYLMALATE, TARTRATE"/>
    <property type="match status" value="1"/>
</dbReference>
<dbReference type="SMART" id="SM01329">
    <property type="entry name" value="Iso_dh"/>
    <property type="match status" value="1"/>
</dbReference>
<dbReference type="Proteomes" id="UP000549113">
    <property type="component" value="Unassembled WGS sequence"/>
</dbReference>
<keyword evidence="5" id="KW-1185">Reference proteome</keyword>
<dbReference type="GO" id="GO:0006102">
    <property type="term" value="P:isocitrate metabolic process"/>
    <property type="evidence" value="ECO:0007669"/>
    <property type="project" value="TreeGrafter"/>
</dbReference>
<gene>
    <name evidence="4" type="ORF">BKA10_003080</name>
</gene>
<comment type="caution">
    <text evidence="4">The sequence shown here is derived from an EMBL/GenBank/DDBJ whole genome shotgun (WGS) entry which is preliminary data.</text>
</comment>
<dbReference type="EC" id="1.1.1.41" evidence="4"/>
<comment type="similarity">
    <text evidence="1">Belongs to the isocitrate and isopropylmalate dehydrogenases family.</text>
</comment>
<feature type="domain" description="Isopropylmalate dehydrogenase-like" evidence="3">
    <location>
        <begin position="18"/>
        <end position="342"/>
    </location>
</feature>
<keyword evidence="2 4" id="KW-0560">Oxidoreductase</keyword>
<sequence length="348" mass="36474">MATNAAGRRRGARMSAVPVGLLRGDGVGPEISDAALMVMAAAGADIEWVELAAGEDAFRRTGSAVPDDTAESLRTLGVALKAPYTTPLTGYTSPSWAMREAVDAYVNVRSVQYYPHRGSRYPGLDLTLVRDQTEDLSRSVSQRSADGDVGIGLKIISRRASERVSRFAMQWAQDHGHDRVTVGHIATGQRATDGLFLESAMDVARDFPDLTVDEEILDGLSTHLIQDPSSYRILLTESVYGGIMCGIMAGLAGTVGVMPGAFIGPGGAVFEAGHGSAPKYAGTGRVNPTGMILSGAMLLDHIGQRQAGDRVRAAVASAVSEGDMLTRDLGGTATTAEFATRCSALASS</sequence>
<dbReference type="RefSeq" id="WP_183500778.1">
    <property type="nucleotide sequence ID" value="NZ_BAABCO010000003.1"/>
</dbReference>
<dbReference type="PANTHER" id="PTHR11835:SF34">
    <property type="entry name" value="ISOCITRATE DEHYDROGENASE [NAD] SUBUNIT ALPHA, MITOCHONDRIAL"/>
    <property type="match status" value="1"/>
</dbReference>
<dbReference type="SUPFAM" id="SSF53659">
    <property type="entry name" value="Isocitrate/Isopropylmalate dehydrogenase-like"/>
    <property type="match status" value="1"/>
</dbReference>
<evidence type="ECO:0000313" key="4">
    <source>
        <dbReference type="EMBL" id="MBB4141286.1"/>
    </source>
</evidence>
<evidence type="ECO:0000256" key="2">
    <source>
        <dbReference type="ARBA" id="ARBA00023002"/>
    </source>
</evidence>
<name>A0AA40VND7_9MICO</name>
<dbReference type="Gene3D" id="3.40.718.10">
    <property type="entry name" value="Isopropylmalate Dehydrogenase"/>
    <property type="match status" value="1"/>
</dbReference>
<proteinExistence type="inferred from homology"/>
<accession>A0AA40VND7</accession>
<dbReference type="Pfam" id="PF00180">
    <property type="entry name" value="Iso_dh"/>
    <property type="match status" value="1"/>
</dbReference>
<evidence type="ECO:0000313" key="5">
    <source>
        <dbReference type="Proteomes" id="UP000549113"/>
    </source>
</evidence>
<dbReference type="InterPro" id="IPR024084">
    <property type="entry name" value="IsoPropMal-DH-like_dom"/>
</dbReference>
<evidence type="ECO:0000256" key="1">
    <source>
        <dbReference type="ARBA" id="ARBA00007769"/>
    </source>
</evidence>
<reference evidence="4 5" key="1">
    <citation type="submission" date="2020-08" db="EMBL/GenBank/DDBJ databases">
        <title>Sequencing the genomes of 1000 actinobacteria strains.</title>
        <authorList>
            <person name="Klenk H.-P."/>
        </authorList>
    </citation>
    <scope>NUCLEOTIDE SEQUENCE [LARGE SCALE GENOMIC DNA]</scope>
    <source>
        <strain evidence="4 5">DSM 19600</strain>
    </source>
</reference>
<dbReference type="AlphaFoldDB" id="A0AA40VND7"/>
<dbReference type="GO" id="GO:0004449">
    <property type="term" value="F:isocitrate dehydrogenase (NAD+) activity"/>
    <property type="evidence" value="ECO:0007669"/>
    <property type="project" value="UniProtKB-EC"/>
</dbReference>
<protein>
    <submittedName>
        <fullName evidence="4">Isocitrate dehydrogenase (NAD+)</fullName>
        <ecNumber evidence="4">1.1.1.41</ecNumber>
    </submittedName>
</protein>